<dbReference type="KEGG" id="ppp:112278825"/>
<reference evidence="2 4" key="1">
    <citation type="journal article" date="2008" name="Science">
        <title>The Physcomitrella genome reveals evolutionary insights into the conquest of land by plants.</title>
        <authorList>
            <person name="Rensing S."/>
            <person name="Lang D."/>
            <person name="Zimmer A."/>
            <person name="Terry A."/>
            <person name="Salamov A."/>
            <person name="Shapiro H."/>
            <person name="Nishiyama T."/>
            <person name="Perroud P.-F."/>
            <person name="Lindquist E."/>
            <person name="Kamisugi Y."/>
            <person name="Tanahashi T."/>
            <person name="Sakakibara K."/>
            <person name="Fujita T."/>
            <person name="Oishi K."/>
            <person name="Shin-I T."/>
            <person name="Kuroki Y."/>
            <person name="Toyoda A."/>
            <person name="Suzuki Y."/>
            <person name="Hashimoto A."/>
            <person name="Yamaguchi K."/>
            <person name="Sugano A."/>
            <person name="Kohara Y."/>
            <person name="Fujiyama A."/>
            <person name="Anterola A."/>
            <person name="Aoki S."/>
            <person name="Ashton N."/>
            <person name="Barbazuk W.B."/>
            <person name="Barker E."/>
            <person name="Bennetzen J."/>
            <person name="Bezanilla M."/>
            <person name="Blankenship R."/>
            <person name="Cho S.H."/>
            <person name="Dutcher S."/>
            <person name="Estelle M."/>
            <person name="Fawcett J.A."/>
            <person name="Gundlach H."/>
            <person name="Hanada K."/>
            <person name="Heyl A."/>
            <person name="Hicks K.A."/>
            <person name="Hugh J."/>
            <person name="Lohr M."/>
            <person name="Mayer K."/>
            <person name="Melkozernov A."/>
            <person name="Murata T."/>
            <person name="Nelson D."/>
            <person name="Pils B."/>
            <person name="Prigge M."/>
            <person name="Reiss B."/>
            <person name="Renner T."/>
            <person name="Rombauts S."/>
            <person name="Rushton P."/>
            <person name="Sanderfoot A."/>
            <person name="Schween G."/>
            <person name="Shiu S.-H."/>
            <person name="Stueber K."/>
            <person name="Theodoulou F.L."/>
            <person name="Tu H."/>
            <person name="Van de Peer Y."/>
            <person name="Verrier P.J."/>
            <person name="Waters E."/>
            <person name="Wood A."/>
            <person name="Yang L."/>
            <person name="Cove D."/>
            <person name="Cuming A."/>
            <person name="Hasebe M."/>
            <person name="Lucas S."/>
            <person name="Mishler D.B."/>
            <person name="Reski R."/>
            <person name="Grigoriev I."/>
            <person name="Quatrano R.S."/>
            <person name="Boore J.L."/>
        </authorList>
    </citation>
    <scope>NUCLEOTIDE SEQUENCE [LARGE SCALE GENOMIC DNA]</scope>
    <source>
        <strain evidence="3 4">cv. Gransden 2004</strain>
    </source>
</reference>
<dbReference type="EMBL" id="ABEU02000002">
    <property type="protein sequence ID" value="PNR60331.1"/>
    <property type="molecule type" value="Genomic_DNA"/>
</dbReference>
<dbReference type="GO" id="GO:0034605">
    <property type="term" value="P:cellular response to heat"/>
    <property type="evidence" value="ECO:0000318"/>
    <property type="project" value="GO_Central"/>
</dbReference>
<gene>
    <name evidence="3" type="primary">LOC112278825</name>
    <name evidence="2" type="ORF">PHYPA_003124</name>
</gene>
<accession>A0A2K1L2T5</accession>
<dbReference type="RefSeq" id="XP_024368414.1">
    <property type="nucleotide sequence ID" value="XM_024512646.2"/>
</dbReference>
<dbReference type="Proteomes" id="UP000006727">
    <property type="component" value="Chromosome 2"/>
</dbReference>
<dbReference type="STRING" id="3218.A0A2K1L2T5"/>
<proteinExistence type="predicted"/>
<dbReference type="Gramene" id="Pp3c2_23860V3.5">
    <property type="protein sequence ID" value="Pp3c2_23860V3.5"/>
    <property type="gene ID" value="Pp3c2_23860"/>
</dbReference>
<reference evidence="2 4" key="2">
    <citation type="journal article" date="2018" name="Plant J.">
        <title>The Physcomitrella patens chromosome-scale assembly reveals moss genome structure and evolution.</title>
        <authorList>
            <person name="Lang D."/>
            <person name="Ullrich K.K."/>
            <person name="Murat F."/>
            <person name="Fuchs J."/>
            <person name="Jenkins J."/>
            <person name="Haas F.B."/>
            <person name="Piednoel M."/>
            <person name="Gundlach H."/>
            <person name="Van Bel M."/>
            <person name="Meyberg R."/>
            <person name="Vives C."/>
            <person name="Morata J."/>
            <person name="Symeonidi A."/>
            <person name="Hiss M."/>
            <person name="Muchero W."/>
            <person name="Kamisugi Y."/>
            <person name="Saleh O."/>
            <person name="Blanc G."/>
            <person name="Decker E.L."/>
            <person name="van Gessel N."/>
            <person name="Grimwood J."/>
            <person name="Hayes R.D."/>
            <person name="Graham S.W."/>
            <person name="Gunter L.E."/>
            <person name="McDaniel S.F."/>
            <person name="Hoernstein S.N.W."/>
            <person name="Larsson A."/>
            <person name="Li F.W."/>
            <person name="Perroud P.F."/>
            <person name="Phillips J."/>
            <person name="Ranjan P."/>
            <person name="Rokshar D.S."/>
            <person name="Rothfels C.J."/>
            <person name="Schneider L."/>
            <person name="Shu S."/>
            <person name="Stevenson D.W."/>
            <person name="Thummler F."/>
            <person name="Tillich M."/>
            <person name="Villarreal Aguilar J.C."/>
            <person name="Widiez T."/>
            <person name="Wong G.K."/>
            <person name="Wymore A."/>
            <person name="Zhang Y."/>
            <person name="Zimmer A.D."/>
            <person name="Quatrano R.S."/>
            <person name="Mayer K.F.X."/>
            <person name="Goodstein D."/>
            <person name="Casacuberta J.M."/>
            <person name="Vandepoele K."/>
            <person name="Reski R."/>
            <person name="Cuming A.C."/>
            <person name="Tuskan G.A."/>
            <person name="Maumus F."/>
            <person name="Salse J."/>
            <person name="Schmutz J."/>
            <person name="Rensing S.A."/>
        </authorList>
    </citation>
    <scope>NUCLEOTIDE SEQUENCE [LARGE SCALE GENOMIC DNA]</scope>
    <source>
        <strain evidence="3 4">cv. Gransden 2004</strain>
    </source>
</reference>
<dbReference type="EnsemblPlants" id="Pp3c2_23860V3.3">
    <property type="protein sequence ID" value="Pp3c2_23860V3.3"/>
    <property type="gene ID" value="Pp3c2_23860"/>
</dbReference>
<dbReference type="Gramene" id="Pp3c2_23860V3.1">
    <property type="protein sequence ID" value="Pp3c2_23860V3.1"/>
    <property type="gene ID" value="Pp3c2_23860"/>
</dbReference>
<evidence type="ECO:0000313" key="4">
    <source>
        <dbReference type="Proteomes" id="UP000006727"/>
    </source>
</evidence>
<dbReference type="InterPro" id="IPR008978">
    <property type="entry name" value="HSP20-like_chaperone"/>
</dbReference>
<evidence type="ECO:0008006" key="5">
    <source>
        <dbReference type="Google" id="ProtNLM"/>
    </source>
</evidence>
<dbReference type="OrthoDB" id="1431247at2759"/>
<dbReference type="Gramene" id="Pp3c2_23860V3.3">
    <property type="protein sequence ID" value="Pp3c2_23860V3.3"/>
    <property type="gene ID" value="Pp3c2_23860"/>
</dbReference>
<feature type="region of interest" description="Disordered" evidence="1">
    <location>
        <begin position="55"/>
        <end position="89"/>
    </location>
</feature>
<dbReference type="Gene3D" id="2.60.40.790">
    <property type="match status" value="1"/>
</dbReference>
<dbReference type="Gramene" id="Pp3c2_23860V3.2">
    <property type="protein sequence ID" value="Pp3c2_23860V3.2"/>
    <property type="gene ID" value="Pp3c2_23860"/>
</dbReference>
<reference evidence="3" key="3">
    <citation type="submission" date="2020-12" db="UniProtKB">
        <authorList>
            <consortium name="EnsemblPlants"/>
        </authorList>
    </citation>
    <scope>IDENTIFICATION</scope>
</reference>
<evidence type="ECO:0000256" key="1">
    <source>
        <dbReference type="SAM" id="MobiDB-lite"/>
    </source>
</evidence>
<sequence length="248" mass="26947">MESPAMDRAQFRLQQLAAHLQPVQVQGSLSAMACMGGIRRDSRVHYARAAVNDARFMRPAQPTKGNHTEDVKQSVPQSEGSQYKEKHGNSRDVIVPPLFSKPSVQDAVKPVSEPMFSRSSSQSPQEVEKEKEAAALAWAAAEEQPTHPETESIGKGYEWFPRMDIVESGSAYVVTVELPGVSADGICCEVTSDSLVVSGSRATDWWKTTATVMVTVIAMAVASTINGSSLKVHTEPCGVYQRVQTLAR</sequence>
<dbReference type="EnsemblPlants" id="Pp3c2_23860V3.1">
    <property type="protein sequence ID" value="Pp3c2_23860V3.1"/>
    <property type="gene ID" value="Pp3c2_23860"/>
</dbReference>
<name>A0A2K1L2T5_PHYPA</name>
<dbReference type="PaxDb" id="3218-PP1S135_58V6.1"/>
<organism evidence="2">
    <name type="scientific">Physcomitrium patens</name>
    <name type="common">Spreading-leaved earth moss</name>
    <name type="synonym">Physcomitrella patens</name>
    <dbReference type="NCBI Taxonomy" id="3218"/>
    <lineage>
        <taxon>Eukaryota</taxon>
        <taxon>Viridiplantae</taxon>
        <taxon>Streptophyta</taxon>
        <taxon>Embryophyta</taxon>
        <taxon>Bryophyta</taxon>
        <taxon>Bryophytina</taxon>
        <taxon>Bryopsida</taxon>
        <taxon>Funariidae</taxon>
        <taxon>Funariales</taxon>
        <taxon>Funariaceae</taxon>
        <taxon>Physcomitrium</taxon>
    </lineage>
</organism>
<dbReference type="CDD" id="cd06464">
    <property type="entry name" value="ACD_sHsps-like"/>
    <property type="match status" value="1"/>
</dbReference>
<dbReference type="SUPFAM" id="SSF49764">
    <property type="entry name" value="HSP20-like chaperones"/>
    <property type="match status" value="1"/>
</dbReference>
<dbReference type="AlphaFoldDB" id="A0A2K1L2T5"/>
<evidence type="ECO:0000313" key="3">
    <source>
        <dbReference type="EnsemblPlants" id="Pp3c2_23860V3.1"/>
    </source>
</evidence>
<protein>
    <recommendedName>
        <fullName evidence="5">SHSP domain-containing protein</fullName>
    </recommendedName>
</protein>
<evidence type="ECO:0000313" key="2">
    <source>
        <dbReference type="EMBL" id="PNR60331.1"/>
    </source>
</evidence>
<dbReference type="EnsemblPlants" id="Pp3c2_23860V3.2">
    <property type="protein sequence ID" value="Pp3c2_23860V3.2"/>
    <property type="gene ID" value="Pp3c2_23860"/>
</dbReference>
<dbReference type="GeneID" id="112278825"/>
<keyword evidence="4" id="KW-1185">Reference proteome</keyword>
<dbReference type="EnsemblPlants" id="Pp3c2_23860V3.5">
    <property type="protein sequence ID" value="Pp3c2_23860V3.5"/>
    <property type="gene ID" value="Pp3c2_23860"/>
</dbReference>